<keyword evidence="9" id="KW-1185">Reference proteome</keyword>
<evidence type="ECO:0000256" key="4">
    <source>
        <dbReference type="ARBA" id="ARBA00023136"/>
    </source>
</evidence>
<evidence type="ECO:0000256" key="6">
    <source>
        <dbReference type="SAM" id="Phobius"/>
    </source>
</evidence>
<protein>
    <recommendedName>
        <fullName evidence="7">Rhodopsin domain-containing protein</fullName>
    </recommendedName>
</protein>
<sequence>MATTSKAASSSDPSNKGGTAYLATQSTFVAIATLLVLIRVYVRTVVVKSIGLDDAVIVLALILSLIVCAMTSLTVHYSALYLAGDYSTKAEALRDVTTALKWSSIAAPIGIFSGLCTRLSICLFLLRIFRTKREWRWGLYAVMVFATAVIIPTIVSLLAQCSPVQKLWDPLLPGSCWSPRTVIDIGYFNGGASVLCDWILATLPIVFMWNIQMRFTVKIGICILMGLGYFTGICAIVRTTLFTDGTSGAEQGGSIQSAVWAILEINVGIIAASIPTLKPLFNPSRPSIFRYFKYRRTSERYRKTSENTLAIDTDDQVQLNKLTLNTMPSAMPSSLSYYQDKGRNHGKGWEDLESQASMSIPEKVHLAERGREMETGSNLEYVGDGEVHAIGEYVV</sequence>
<feature type="transmembrane region" description="Helical" evidence="6">
    <location>
        <begin position="102"/>
        <end position="126"/>
    </location>
</feature>
<dbReference type="PANTHER" id="PTHR33048">
    <property type="entry name" value="PTH11-LIKE INTEGRAL MEMBRANE PROTEIN (AFU_ORTHOLOGUE AFUA_5G11245)"/>
    <property type="match status" value="1"/>
</dbReference>
<proteinExistence type="inferred from homology"/>
<dbReference type="RefSeq" id="XP_037156890.1">
    <property type="nucleotide sequence ID" value="XM_037298255.1"/>
</dbReference>
<reference evidence="8 9" key="1">
    <citation type="journal article" date="2020" name="Genomics">
        <title>Complete, high-quality genomes from long-read metagenomic sequencing of two wolf lichen thalli reveals enigmatic genome architecture.</title>
        <authorList>
            <person name="McKenzie S.K."/>
            <person name="Walston R.F."/>
            <person name="Allen J.L."/>
        </authorList>
    </citation>
    <scope>NUCLEOTIDE SEQUENCE [LARGE SCALE GENOMIC DNA]</scope>
    <source>
        <strain evidence="8">WasteWater1</strain>
    </source>
</reference>
<dbReference type="GeneID" id="59335763"/>
<evidence type="ECO:0000259" key="7">
    <source>
        <dbReference type="Pfam" id="PF20684"/>
    </source>
</evidence>
<evidence type="ECO:0000256" key="5">
    <source>
        <dbReference type="ARBA" id="ARBA00038359"/>
    </source>
</evidence>
<evidence type="ECO:0000256" key="2">
    <source>
        <dbReference type="ARBA" id="ARBA00022692"/>
    </source>
</evidence>
<dbReference type="EMBL" id="JACCJB010000003">
    <property type="protein sequence ID" value="KAF6229248.1"/>
    <property type="molecule type" value="Genomic_DNA"/>
</dbReference>
<dbReference type="AlphaFoldDB" id="A0A8H6FIS2"/>
<evidence type="ECO:0000256" key="1">
    <source>
        <dbReference type="ARBA" id="ARBA00004141"/>
    </source>
</evidence>
<keyword evidence="4 6" id="KW-0472">Membrane</keyword>
<dbReference type="PANTHER" id="PTHR33048:SF146">
    <property type="entry name" value="INTEGRAL MEMBRANE PROTEIN"/>
    <property type="match status" value="1"/>
</dbReference>
<dbReference type="Proteomes" id="UP000593566">
    <property type="component" value="Unassembled WGS sequence"/>
</dbReference>
<dbReference type="Pfam" id="PF20684">
    <property type="entry name" value="Fung_rhodopsin"/>
    <property type="match status" value="1"/>
</dbReference>
<dbReference type="GO" id="GO:0016020">
    <property type="term" value="C:membrane"/>
    <property type="evidence" value="ECO:0007669"/>
    <property type="project" value="UniProtKB-SubCell"/>
</dbReference>
<feature type="transmembrane region" description="Helical" evidence="6">
    <location>
        <begin position="187"/>
        <end position="207"/>
    </location>
</feature>
<feature type="domain" description="Rhodopsin" evidence="7">
    <location>
        <begin position="38"/>
        <end position="282"/>
    </location>
</feature>
<evidence type="ECO:0000313" key="9">
    <source>
        <dbReference type="Proteomes" id="UP000593566"/>
    </source>
</evidence>
<accession>A0A8H6FIS2</accession>
<feature type="transmembrane region" description="Helical" evidence="6">
    <location>
        <begin position="219"/>
        <end position="238"/>
    </location>
</feature>
<evidence type="ECO:0000313" key="8">
    <source>
        <dbReference type="EMBL" id="KAF6229248.1"/>
    </source>
</evidence>
<comment type="similarity">
    <text evidence="5">Belongs to the SAT4 family.</text>
</comment>
<gene>
    <name evidence="8" type="ORF">HO133_007364</name>
</gene>
<organism evidence="8 9">
    <name type="scientific">Letharia lupina</name>
    <dbReference type="NCBI Taxonomy" id="560253"/>
    <lineage>
        <taxon>Eukaryota</taxon>
        <taxon>Fungi</taxon>
        <taxon>Dikarya</taxon>
        <taxon>Ascomycota</taxon>
        <taxon>Pezizomycotina</taxon>
        <taxon>Lecanoromycetes</taxon>
        <taxon>OSLEUM clade</taxon>
        <taxon>Lecanoromycetidae</taxon>
        <taxon>Lecanorales</taxon>
        <taxon>Lecanorineae</taxon>
        <taxon>Parmeliaceae</taxon>
        <taxon>Letharia</taxon>
    </lineage>
</organism>
<evidence type="ECO:0000256" key="3">
    <source>
        <dbReference type="ARBA" id="ARBA00022989"/>
    </source>
</evidence>
<name>A0A8H6FIS2_9LECA</name>
<comment type="caution">
    <text evidence="8">The sequence shown here is derived from an EMBL/GenBank/DDBJ whole genome shotgun (WGS) entry which is preliminary data.</text>
</comment>
<feature type="transmembrane region" description="Helical" evidence="6">
    <location>
        <begin position="258"/>
        <end position="277"/>
    </location>
</feature>
<comment type="subcellular location">
    <subcellularLocation>
        <location evidence="1">Membrane</location>
        <topology evidence="1">Multi-pass membrane protein</topology>
    </subcellularLocation>
</comment>
<keyword evidence="3 6" id="KW-1133">Transmembrane helix</keyword>
<feature type="transmembrane region" description="Helical" evidence="6">
    <location>
        <begin position="54"/>
        <end position="82"/>
    </location>
</feature>
<dbReference type="InterPro" id="IPR052337">
    <property type="entry name" value="SAT4-like"/>
</dbReference>
<feature type="transmembrane region" description="Helical" evidence="6">
    <location>
        <begin position="138"/>
        <end position="159"/>
    </location>
</feature>
<dbReference type="InterPro" id="IPR049326">
    <property type="entry name" value="Rhodopsin_dom_fungi"/>
</dbReference>
<keyword evidence="2 6" id="KW-0812">Transmembrane</keyword>
<feature type="transmembrane region" description="Helical" evidence="6">
    <location>
        <begin position="20"/>
        <end position="42"/>
    </location>
</feature>